<name>Q4THU5_TETNG</name>
<feature type="region of interest" description="Disordered" evidence="1">
    <location>
        <begin position="1"/>
        <end position="69"/>
    </location>
</feature>
<accession>Q4THU5</accession>
<dbReference type="AlphaFoldDB" id="Q4THU5"/>
<dbReference type="EMBL" id="CAAE01002657">
    <property type="protein sequence ID" value="CAF87537.1"/>
    <property type="molecule type" value="Genomic_DNA"/>
</dbReference>
<feature type="non-terminal residue" evidence="2">
    <location>
        <position position="276"/>
    </location>
</feature>
<dbReference type="OrthoDB" id="9949315at2759"/>
<organism evidence="2">
    <name type="scientific">Tetraodon nigroviridis</name>
    <name type="common">Spotted green pufferfish</name>
    <name type="synonym">Chelonodon nigroviridis</name>
    <dbReference type="NCBI Taxonomy" id="99883"/>
    <lineage>
        <taxon>Eukaryota</taxon>
        <taxon>Metazoa</taxon>
        <taxon>Chordata</taxon>
        <taxon>Craniata</taxon>
        <taxon>Vertebrata</taxon>
        <taxon>Euteleostomi</taxon>
        <taxon>Actinopterygii</taxon>
        <taxon>Neopterygii</taxon>
        <taxon>Teleostei</taxon>
        <taxon>Neoteleostei</taxon>
        <taxon>Acanthomorphata</taxon>
        <taxon>Eupercaria</taxon>
        <taxon>Tetraodontiformes</taxon>
        <taxon>Tetradontoidea</taxon>
        <taxon>Tetraodontidae</taxon>
        <taxon>Tetraodon</taxon>
    </lineage>
</organism>
<feature type="compositionally biased region" description="Basic and acidic residues" evidence="1">
    <location>
        <begin position="8"/>
        <end position="19"/>
    </location>
</feature>
<feature type="compositionally biased region" description="Basic and acidic residues" evidence="1">
    <location>
        <begin position="50"/>
        <end position="63"/>
    </location>
</feature>
<comment type="caution">
    <text evidence="2">The sequence shown here is derived from an EMBL/GenBank/DDBJ whole genome shotgun (WGS) entry which is preliminary data.</text>
</comment>
<proteinExistence type="predicted"/>
<feature type="compositionally biased region" description="Polar residues" evidence="1">
    <location>
        <begin position="227"/>
        <end position="239"/>
    </location>
</feature>
<evidence type="ECO:0000256" key="1">
    <source>
        <dbReference type="SAM" id="MobiDB-lite"/>
    </source>
</evidence>
<protein>
    <submittedName>
        <fullName evidence="2">(spotted green pufferfish) hypothetical protein</fullName>
    </submittedName>
</protein>
<gene>
    <name evidence="2" type="ORF">GSTENG00000366001</name>
</gene>
<dbReference type="KEGG" id="tng:GSTEN00000366G001"/>
<reference evidence="2" key="2">
    <citation type="submission" date="2004-02" db="EMBL/GenBank/DDBJ databases">
        <authorList>
            <consortium name="Genoscope"/>
            <consortium name="Whitehead Institute Centre for Genome Research"/>
        </authorList>
    </citation>
    <scope>NUCLEOTIDE SEQUENCE</scope>
</reference>
<reference evidence="2" key="1">
    <citation type="journal article" date="2004" name="Nature">
        <title>Genome duplication in the teleost fish Tetraodon nigroviridis reveals the early vertebrate proto-karyotype.</title>
        <authorList>
            <person name="Jaillon O."/>
            <person name="Aury J.-M."/>
            <person name="Brunet F."/>
            <person name="Petit J.-L."/>
            <person name="Stange-Thomann N."/>
            <person name="Mauceli E."/>
            <person name="Bouneau L."/>
            <person name="Fischer C."/>
            <person name="Ozouf-Costaz C."/>
            <person name="Bernot A."/>
            <person name="Nicaud S."/>
            <person name="Jaffe D."/>
            <person name="Fisher S."/>
            <person name="Lutfalla G."/>
            <person name="Dossat C."/>
            <person name="Segurens B."/>
            <person name="Dasilva C."/>
            <person name="Salanoubat M."/>
            <person name="Levy M."/>
            <person name="Boudet N."/>
            <person name="Castellano S."/>
            <person name="Anthouard V."/>
            <person name="Jubin C."/>
            <person name="Castelli V."/>
            <person name="Katinka M."/>
            <person name="Vacherie B."/>
            <person name="Biemont C."/>
            <person name="Skalli Z."/>
            <person name="Cattolico L."/>
            <person name="Poulain J."/>
            <person name="De Berardinis V."/>
            <person name="Cruaud C."/>
            <person name="Duprat S."/>
            <person name="Brottier P."/>
            <person name="Coutanceau J.-P."/>
            <person name="Gouzy J."/>
            <person name="Parra G."/>
            <person name="Lardier G."/>
            <person name="Chapple C."/>
            <person name="McKernan K.J."/>
            <person name="McEwan P."/>
            <person name="Bosak S."/>
            <person name="Kellis M."/>
            <person name="Volff J.-N."/>
            <person name="Guigo R."/>
            <person name="Zody M.C."/>
            <person name="Mesirov J."/>
            <person name="Lindblad-Toh K."/>
            <person name="Birren B."/>
            <person name="Nusbaum C."/>
            <person name="Kahn D."/>
            <person name="Robinson-Rechavi M."/>
            <person name="Laudet V."/>
            <person name="Schachter V."/>
            <person name="Quetier F."/>
            <person name="Saurin W."/>
            <person name="Scarpelli C."/>
            <person name="Wincker P."/>
            <person name="Lander E.S."/>
            <person name="Weissenbach J."/>
            <person name="Roest Crollius H."/>
        </authorList>
    </citation>
    <scope>NUCLEOTIDE SEQUENCE [LARGE SCALE GENOMIC DNA]</scope>
</reference>
<sequence length="276" mass="30889">QAVEMDIELSHFPKTRTDDSQWGDLTPPLVTMETESPHPPDDGTLAEPQLEVKGRGDEEEKSHLCPPAPAEDAITHQEEVGKHEGVVSSLRSFIPQEESSGLEEDMSLEAKHEEEEQIEDDYEVFDAEEERQARLAAELQGLDWFCFTCGDLLSKDERASEEHRNHEVADVDAAYEQIKVNCDIMGRCRPVQGECLWTRGRRHLQVVWVSLCGLCLCRNTDERHTHTTSVGTNTKTPAQHSPGKLLQGPDLGFTPEEISPCEPLTACCRPDSCVMV</sequence>
<evidence type="ECO:0000313" key="2">
    <source>
        <dbReference type="EMBL" id="CAF87537.1"/>
    </source>
</evidence>
<feature type="region of interest" description="Disordered" evidence="1">
    <location>
        <begin position="225"/>
        <end position="249"/>
    </location>
</feature>